<evidence type="ECO:0000256" key="1">
    <source>
        <dbReference type="ARBA" id="ARBA00004389"/>
    </source>
</evidence>
<keyword evidence="13" id="KW-1185">Reference proteome</keyword>
<proteinExistence type="inferred from homology"/>
<dbReference type="PANTHER" id="PTHR12154">
    <property type="entry name" value="GLYCOSYL TRANSFERASE-RELATED"/>
    <property type="match status" value="1"/>
</dbReference>
<accession>A0A9P7DTK5</accession>
<dbReference type="OrthoDB" id="17098at2759"/>
<dbReference type="AlphaFoldDB" id="A0A9P7DTK5"/>
<dbReference type="PANTHER" id="PTHR12154:SF4">
    <property type="entry name" value="UDP-N-ACETYLGLUCOSAMINE TRANSFERASE SUBUNIT ALG14 HOMOLOG"/>
    <property type="match status" value="1"/>
</dbReference>
<dbReference type="GO" id="GO:0031965">
    <property type="term" value="C:nuclear membrane"/>
    <property type="evidence" value="ECO:0007669"/>
    <property type="project" value="UniProtKB-SubCell"/>
</dbReference>
<evidence type="ECO:0000256" key="4">
    <source>
        <dbReference type="ARBA" id="ARBA00011335"/>
    </source>
</evidence>
<evidence type="ECO:0000313" key="13">
    <source>
        <dbReference type="Proteomes" id="UP000719766"/>
    </source>
</evidence>
<evidence type="ECO:0000256" key="11">
    <source>
        <dbReference type="RuleBase" id="RU362127"/>
    </source>
</evidence>
<dbReference type="Pfam" id="PF08660">
    <property type="entry name" value="Alg14"/>
    <property type="match status" value="1"/>
</dbReference>
<sequence length="237" mass="26392">MCTMSSCTTILVFLFLFFCIRLFLAIFSYTRIRLASANPRLPQTCSIAIFLGSGGHTSEALKLASALDFGRYSPRTYIVSEGDTFSAQKALALEHIKAADHAFSDDQPQYELLFIPRARRVHQSLLSTPPHAVKSLLACMRLVSVRPLFKKGAFRQPFVDLLILNGPGTCVILCAAIFLNRLIGLPSPRVMYVESFARVKSLSLSGKLLYHFTDRFVVQWPGLVQPGGREIYRGCLV</sequence>
<gene>
    <name evidence="11" type="primary">ALG14</name>
    <name evidence="12" type="ORF">HD556DRAFT_1332861</name>
</gene>
<evidence type="ECO:0000313" key="12">
    <source>
        <dbReference type="EMBL" id="KAG1802859.1"/>
    </source>
</evidence>
<dbReference type="Proteomes" id="UP000719766">
    <property type="component" value="Unassembled WGS sequence"/>
</dbReference>
<protein>
    <recommendedName>
        <fullName evidence="5 11">UDP-N-acetylglucosamine transferase subunit ALG14</fullName>
    </recommendedName>
    <alternativeName>
        <fullName evidence="10 11">Asparagine-linked glycosylation protein 14</fullName>
    </alternativeName>
</protein>
<keyword evidence="6" id="KW-0812">Transmembrane</keyword>
<evidence type="ECO:0000256" key="3">
    <source>
        <dbReference type="ARBA" id="ARBA00009731"/>
    </source>
</evidence>
<keyword evidence="7 11" id="KW-0256">Endoplasmic reticulum</keyword>
<evidence type="ECO:0000256" key="6">
    <source>
        <dbReference type="ARBA" id="ARBA00022692"/>
    </source>
</evidence>
<comment type="similarity">
    <text evidence="3 11">Belongs to the ALG14 family.</text>
</comment>
<dbReference type="Gene3D" id="3.40.50.2000">
    <property type="entry name" value="Glycogen Phosphorylase B"/>
    <property type="match status" value="1"/>
</dbReference>
<comment type="subunit">
    <text evidence="4 11">Heterodimer with ALG13 to form a functional enzyme.</text>
</comment>
<dbReference type="EMBL" id="JABBWE010000005">
    <property type="protein sequence ID" value="KAG1802859.1"/>
    <property type="molecule type" value="Genomic_DNA"/>
</dbReference>
<comment type="caution">
    <text evidence="12">The sequence shown here is derived from an EMBL/GenBank/DDBJ whole genome shotgun (WGS) entry which is preliminary data.</text>
</comment>
<organism evidence="12 13">
    <name type="scientific">Suillus plorans</name>
    <dbReference type="NCBI Taxonomy" id="116603"/>
    <lineage>
        <taxon>Eukaryota</taxon>
        <taxon>Fungi</taxon>
        <taxon>Dikarya</taxon>
        <taxon>Basidiomycota</taxon>
        <taxon>Agaricomycotina</taxon>
        <taxon>Agaricomycetes</taxon>
        <taxon>Agaricomycetidae</taxon>
        <taxon>Boletales</taxon>
        <taxon>Suillineae</taxon>
        <taxon>Suillaceae</taxon>
        <taxon>Suillus</taxon>
    </lineage>
</organism>
<keyword evidence="9" id="KW-0472">Membrane</keyword>
<evidence type="ECO:0000256" key="7">
    <source>
        <dbReference type="ARBA" id="ARBA00022824"/>
    </source>
</evidence>
<evidence type="ECO:0000256" key="10">
    <source>
        <dbReference type="ARBA" id="ARBA00032062"/>
    </source>
</evidence>
<evidence type="ECO:0000256" key="2">
    <source>
        <dbReference type="ARBA" id="ARBA00004590"/>
    </source>
</evidence>
<evidence type="ECO:0000256" key="8">
    <source>
        <dbReference type="ARBA" id="ARBA00022989"/>
    </source>
</evidence>
<reference evidence="12" key="1">
    <citation type="journal article" date="2020" name="New Phytol.">
        <title>Comparative genomics reveals dynamic genome evolution in host specialist ectomycorrhizal fungi.</title>
        <authorList>
            <person name="Lofgren L.A."/>
            <person name="Nguyen N.H."/>
            <person name="Vilgalys R."/>
            <person name="Ruytinx J."/>
            <person name="Liao H.L."/>
            <person name="Branco S."/>
            <person name="Kuo A."/>
            <person name="LaButti K."/>
            <person name="Lipzen A."/>
            <person name="Andreopoulos W."/>
            <person name="Pangilinan J."/>
            <person name="Riley R."/>
            <person name="Hundley H."/>
            <person name="Na H."/>
            <person name="Barry K."/>
            <person name="Grigoriev I.V."/>
            <person name="Stajich J.E."/>
            <person name="Kennedy P.G."/>
        </authorList>
    </citation>
    <scope>NUCLEOTIDE SEQUENCE</scope>
    <source>
        <strain evidence="12">S12</strain>
    </source>
</reference>
<evidence type="ECO:0000256" key="9">
    <source>
        <dbReference type="ARBA" id="ARBA00023136"/>
    </source>
</evidence>
<dbReference type="GO" id="GO:0004577">
    <property type="term" value="F:N-acetylglucosaminyldiphosphodolichol N-acetylglucosaminyltransferase activity"/>
    <property type="evidence" value="ECO:0007669"/>
    <property type="project" value="TreeGrafter"/>
</dbReference>
<evidence type="ECO:0000256" key="5">
    <source>
        <dbReference type="ARBA" id="ARBA00017467"/>
    </source>
</evidence>
<comment type="subcellular location">
    <subcellularLocation>
        <location evidence="1 11">Endoplasmic reticulum membrane</location>
        <topology evidence="1 11">Single-pass membrane protein</topology>
    </subcellularLocation>
    <subcellularLocation>
        <location evidence="2">Nucleus membrane</location>
        <topology evidence="2">Single-pass membrane protein</topology>
    </subcellularLocation>
</comment>
<keyword evidence="8" id="KW-1133">Transmembrane helix</keyword>
<dbReference type="InterPro" id="IPR013969">
    <property type="entry name" value="Oligosacch_biosynth_Alg14"/>
</dbReference>
<comment type="function">
    <text evidence="11">Involved in protein N-glycosylation. Essential for the second step of the dolichol-linked oligosaccharide pathway. Anchors the catalytic subunit ALG13 to the ER.</text>
</comment>
<name>A0A9P7DTK5_9AGAM</name>
<dbReference type="GO" id="GO:0006488">
    <property type="term" value="P:dolichol-linked oligosaccharide biosynthetic process"/>
    <property type="evidence" value="ECO:0007669"/>
    <property type="project" value="InterPro"/>
</dbReference>
<dbReference type="GO" id="GO:0043541">
    <property type="term" value="C:UDP-N-acetylglucosamine transferase complex"/>
    <property type="evidence" value="ECO:0007669"/>
    <property type="project" value="TreeGrafter"/>
</dbReference>